<reference evidence="6" key="1">
    <citation type="journal article" date="2009" name="Appl. Environ. Microbiol.">
        <title>Complete genome sequence of the chemolithoautotrophic marine magnetotactic coccus strain MC-1.</title>
        <authorList>
            <person name="Schubbe S."/>
            <person name="Williams T.J."/>
            <person name="Xie G."/>
            <person name="Kiss H.E."/>
            <person name="Brettin T.S."/>
            <person name="Martinez D."/>
            <person name="Ross C.A."/>
            <person name="Schuler D."/>
            <person name="Cox B.L."/>
            <person name="Nealson K.H."/>
            <person name="Bazylinski D.A."/>
        </authorList>
    </citation>
    <scope>NUCLEOTIDE SEQUENCE [LARGE SCALE GENOMIC DNA]</scope>
    <source>
        <strain evidence="6">ATCC BAA-1437 / JCM 17883 / MC-1</strain>
    </source>
</reference>
<dbReference type="Proteomes" id="UP000002586">
    <property type="component" value="Chromosome"/>
</dbReference>
<keyword evidence="6" id="KW-1185">Reference proteome</keyword>
<dbReference type="EMBL" id="CP000471">
    <property type="protein sequence ID" value="ABK45511.1"/>
    <property type="molecule type" value="Genomic_DNA"/>
</dbReference>
<dbReference type="Pfam" id="PF13180">
    <property type="entry name" value="PDZ_2"/>
    <property type="match status" value="2"/>
</dbReference>
<dbReference type="GO" id="GO:0004222">
    <property type="term" value="F:metalloendopeptidase activity"/>
    <property type="evidence" value="ECO:0007669"/>
    <property type="project" value="InterPro"/>
</dbReference>
<dbReference type="OrthoDB" id="7296822at2"/>
<evidence type="ECO:0000313" key="6">
    <source>
        <dbReference type="Proteomes" id="UP000002586"/>
    </source>
</evidence>
<dbReference type="RefSeq" id="WP_011714575.1">
    <property type="nucleotide sequence ID" value="NC_008576.1"/>
</dbReference>
<dbReference type="HOGENOM" id="CLU_896592_0_0_5"/>
<dbReference type="GO" id="GO:0006508">
    <property type="term" value="P:proteolysis"/>
    <property type="evidence" value="ECO:0007669"/>
    <property type="project" value="InterPro"/>
</dbReference>
<dbReference type="STRING" id="156889.Mmc1_3020"/>
<evidence type="ECO:0000256" key="3">
    <source>
        <dbReference type="SAM" id="SignalP"/>
    </source>
</evidence>
<accession>A0LC18</accession>
<dbReference type="SUPFAM" id="SSF50156">
    <property type="entry name" value="PDZ domain-like"/>
    <property type="match status" value="2"/>
</dbReference>
<name>A0LC18_MAGMM</name>
<dbReference type="PROSITE" id="PS50106">
    <property type="entry name" value="PDZ"/>
    <property type="match status" value="2"/>
</dbReference>
<organism evidence="5 6">
    <name type="scientific">Magnetococcus marinus (strain ATCC BAA-1437 / JCM 17883 / MC-1)</name>
    <dbReference type="NCBI Taxonomy" id="156889"/>
    <lineage>
        <taxon>Bacteria</taxon>
        <taxon>Pseudomonadati</taxon>
        <taxon>Pseudomonadota</taxon>
        <taxon>Magnetococcia</taxon>
        <taxon>Magnetococcales</taxon>
        <taxon>Magnetococcaceae</taxon>
        <taxon>Magnetococcus</taxon>
    </lineage>
</organism>
<evidence type="ECO:0000313" key="5">
    <source>
        <dbReference type="EMBL" id="ABK45511.1"/>
    </source>
</evidence>
<dbReference type="AlphaFoldDB" id="A0LC18"/>
<dbReference type="PANTHER" id="PTHR42837:SF2">
    <property type="entry name" value="MEMBRANE METALLOPROTEASE ARASP2, CHLOROPLASTIC-RELATED"/>
    <property type="match status" value="1"/>
</dbReference>
<dbReference type="SMART" id="SM00228">
    <property type="entry name" value="PDZ"/>
    <property type="match status" value="2"/>
</dbReference>
<dbReference type="InterPro" id="IPR004387">
    <property type="entry name" value="Pept_M50_Zn"/>
</dbReference>
<keyword evidence="3" id="KW-0732">Signal</keyword>
<sequence length="310" mass="32278" precursor="true">MKKPLRYLTLLAAGLLSSTPALAAGWLGASLNTPRGVQVGEIIKGSPADHAGLEPEDIILELNGQAIHGPGQFARRIATTKPGTRITLKVMRKGKLTELKTTLEDSKDHASVTSYMGGPMGSMLETPNQMMRSMPFPPMRGNPDAYGAPGGAYGPPPGGRNQGGFGGEDFGNRPPPPGQGGFAQAGEANDLAFTPPPPPPNDQRQGGFGPPPHLRGMPMDTNKAWLGIAVQNSAAGVVLEGVAPTSPAAKAGLQAGDRIEKINDTPITGDQQLVQSLAPLQPGQKLTIHYVRDGKSNAVVVDLVSRPAHP</sequence>
<evidence type="ECO:0000256" key="2">
    <source>
        <dbReference type="SAM" id="MobiDB-lite"/>
    </source>
</evidence>
<feature type="chain" id="PRO_5002627082" evidence="3">
    <location>
        <begin position="24"/>
        <end position="310"/>
    </location>
</feature>
<feature type="compositionally biased region" description="Gly residues" evidence="2">
    <location>
        <begin position="160"/>
        <end position="169"/>
    </location>
</feature>
<comment type="cofactor">
    <cofactor evidence="1">
        <name>Zn(2+)</name>
        <dbReference type="ChEBI" id="CHEBI:29105"/>
    </cofactor>
</comment>
<proteinExistence type="predicted"/>
<feature type="signal peptide" evidence="3">
    <location>
        <begin position="1"/>
        <end position="23"/>
    </location>
</feature>
<dbReference type="GO" id="GO:0016020">
    <property type="term" value="C:membrane"/>
    <property type="evidence" value="ECO:0007669"/>
    <property type="project" value="InterPro"/>
</dbReference>
<evidence type="ECO:0000256" key="1">
    <source>
        <dbReference type="ARBA" id="ARBA00001947"/>
    </source>
</evidence>
<feature type="domain" description="PDZ" evidence="4">
    <location>
        <begin position="25"/>
        <end position="94"/>
    </location>
</feature>
<protein>
    <submittedName>
        <fullName evidence="5">PDZ/DHR/GLGF domain protein</fullName>
    </submittedName>
</protein>
<feature type="region of interest" description="Disordered" evidence="2">
    <location>
        <begin position="134"/>
        <end position="217"/>
    </location>
</feature>
<dbReference type="InterPro" id="IPR036034">
    <property type="entry name" value="PDZ_sf"/>
</dbReference>
<dbReference type="InterPro" id="IPR001478">
    <property type="entry name" value="PDZ"/>
</dbReference>
<dbReference type="PANTHER" id="PTHR42837">
    <property type="entry name" value="REGULATOR OF SIGMA-E PROTEASE RSEP"/>
    <property type="match status" value="1"/>
</dbReference>
<reference evidence="5 6" key="2">
    <citation type="journal article" date="2012" name="Int. J. Syst. Evol. Microbiol.">
        <title>Magnetococcus marinus gen. nov., sp. nov., a marine, magnetotactic bacterium that represents a novel lineage (Magnetococcaceae fam. nov.; Magnetococcales ord. nov.) at the base of the Alphaproteobacteria.</title>
        <authorList>
            <person name="Bazylinski D.A."/>
            <person name="Williams T.J."/>
            <person name="Lefevre C.T."/>
            <person name="Berg R.J."/>
            <person name="Zhang C.L."/>
            <person name="Bowser S.S."/>
            <person name="Dean A.J."/>
            <person name="Beveridge T.J."/>
        </authorList>
    </citation>
    <scope>NUCLEOTIDE SEQUENCE [LARGE SCALE GENOMIC DNA]</scope>
    <source>
        <strain evidence="6">ATCC BAA-1437 / JCM 17883 / MC-1</strain>
    </source>
</reference>
<dbReference type="eggNOG" id="COG0265">
    <property type="taxonomic scope" value="Bacteria"/>
</dbReference>
<feature type="domain" description="PDZ" evidence="4">
    <location>
        <begin position="214"/>
        <end position="269"/>
    </location>
</feature>
<dbReference type="KEGG" id="mgm:Mmc1_3020"/>
<gene>
    <name evidence="5" type="ordered locus">Mmc1_3020</name>
</gene>
<evidence type="ECO:0000259" key="4">
    <source>
        <dbReference type="PROSITE" id="PS50106"/>
    </source>
</evidence>
<dbReference type="Gene3D" id="2.30.42.10">
    <property type="match status" value="2"/>
</dbReference>